<evidence type="ECO:0000256" key="2">
    <source>
        <dbReference type="ARBA" id="ARBA00023242"/>
    </source>
</evidence>
<dbReference type="InterPro" id="IPR002121">
    <property type="entry name" value="HRDC_dom"/>
</dbReference>
<dbReference type="Gene3D" id="3.30.420.10">
    <property type="entry name" value="Ribonuclease H-like superfamily/Ribonuclease H"/>
    <property type="match status" value="1"/>
</dbReference>
<evidence type="ECO:0000313" key="5">
    <source>
        <dbReference type="EMBL" id="CAE0722907.1"/>
    </source>
</evidence>
<dbReference type="PANTHER" id="PTHR12124">
    <property type="entry name" value="POLYMYOSITIS/SCLERODERMA AUTOANTIGEN-RELATED"/>
    <property type="match status" value="1"/>
</dbReference>
<dbReference type="PANTHER" id="PTHR12124:SF47">
    <property type="entry name" value="EXOSOME COMPONENT 10"/>
    <property type="match status" value="1"/>
</dbReference>
<dbReference type="InterPro" id="IPR036397">
    <property type="entry name" value="RNaseH_sf"/>
</dbReference>
<dbReference type="InterPro" id="IPR010997">
    <property type="entry name" value="HRDC-like_sf"/>
</dbReference>
<dbReference type="GO" id="GO:0003727">
    <property type="term" value="F:single-stranded RNA binding"/>
    <property type="evidence" value="ECO:0007669"/>
    <property type="project" value="TreeGrafter"/>
</dbReference>
<evidence type="ECO:0000256" key="3">
    <source>
        <dbReference type="SAM" id="Phobius"/>
    </source>
</evidence>
<evidence type="ECO:0000259" key="4">
    <source>
        <dbReference type="PROSITE" id="PS50967"/>
    </source>
</evidence>
<keyword evidence="3" id="KW-0812">Transmembrane</keyword>
<dbReference type="SMART" id="SM00474">
    <property type="entry name" value="35EXOc"/>
    <property type="match status" value="1"/>
</dbReference>
<dbReference type="GO" id="GO:0071036">
    <property type="term" value="P:nuclear polyadenylation-dependent snoRNA catabolic process"/>
    <property type="evidence" value="ECO:0007669"/>
    <property type="project" value="TreeGrafter"/>
</dbReference>
<feature type="transmembrane region" description="Helical" evidence="3">
    <location>
        <begin position="599"/>
        <end position="617"/>
    </location>
</feature>
<dbReference type="GO" id="GO:0071035">
    <property type="term" value="P:nuclear polyadenylation-dependent rRNA catabolic process"/>
    <property type="evidence" value="ECO:0007669"/>
    <property type="project" value="TreeGrafter"/>
</dbReference>
<dbReference type="GO" id="GO:0071044">
    <property type="term" value="P:histone mRNA catabolic process"/>
    <property type="evidence" value="ECO:0007669"/>
    <property type="project" value="TreeGrafter"/>
</dbReference>
<dbReference type="Pfam" id="PF00570">
    <property type="entry name" value="HRDC"/>
    <property type="match status" value="1"/>
</dbReference>
<protein>
    <recommendedName>
        <fullName evidence="4">HRDC domain-containing protein</fullName>
    </recommendedName>
</protein>
<keyword evidence="3" id="KW-0472">Membrane</keyword>
<dbReference type="InterPro" id="IPR044876">
    <property type="entry name" value="HRDC_dom_sf"/>
</dbReference>
<dbReference type="GO" id="GO:0071037">
    <property type="term" value="P:nuclear polyadenylation-dependent snRNA catabolic process"/>
    <property type="evidence" value="ECO:0007669"/>
    <property type="project" value="TreeGrafter"/>
</dbReference>
<organism evidence="5">
    <name type="scientific">Pseudo-nitzschia australis</name>
    <dbReference type="NCBI Taxonomy" id="44445"/>
    <lineage>
        <taxon>Eukaryota</taxon>
        <taxon>Sar</taxon>
        <taxon>Stramenopiles</taxon>
        <taxon>Ochrophyta</taxon>
        <taxon>Bacillariophyta</taxon>
        <taxon>Bacillariophyceae</taxon>
        <taxon>Bacillariophycidae</taxon>
        <taxon>Bacillariales</taxon>
        <taxon>Bacillariaceae</taxon>
        <taxon>Pseudo-nitzschia</taxon>
    </lineage>
</organism>
<dbReference type="GO" id="GO:0000175">
    <property type="term" value="F:3'-5'-RNA exonuclease activity"/>
    <property type="evidence" value="ECO:0007669"/>
    <property type="project" value="InterPro"/>
</dbReference>
<dbReference type="SUPFAM" id="SSF47819">
    <property type="entry name" value="HRDC-like"/>
    <property type="match status" value="1"/>
</dbReference>
<dbReference type="GO" id="GO:0000166">
    <property type="term" value="F:nucleotide binding"/>
    <property type="evidence" value="ECO:0007669"/>
    <property type="project" value="InterPro"/>
</dbReference>
<dbReference type="GO" id="GO:0005730">
    <property type="term" value="C:nucleolus"/>
    <property type="evidence" value="ECO:0007669"/>
    <property type="project" value="TreeGrafter"/>
</dbReference>
<dbReference type="GO" id="GO:0000467">
    <property type="term" value="P:exonucleolytic trimming to generate mature 3'-end of 5.8S rRNA from tricistronic rRNA transcript (SSU-rRNA, 5.8S rRNA, LSU-rRNA)"/>
    <property type="evidence" value="ECO:0007669"/>
    <property type="project" value="InterPro"/>
</dbReference>
<feature type="domain" description="HRDC" evidence="4">
    <location>
        <begin position="471"/>
        <end position="555"/>
    </location>
</feature>
<dbReference type="InterPro" id="IPR002562">
    <property type="entry name" value="3'-5'_exonuclease_dom"/>
</dbReference>
<dbReference type="Gene3D" id="1.10.150.80">
    <property type="entry name" value="HRDC domain"/>
    <property type="match status" value="1"/>
</dbReference>
<reference evidence="5" key="1">
    <citation type="submission" date="2021-01" db="EMBL/GenBank/DDBJ databases">
        <authorList>
            <person name="Corre E."/>
            <person name="Pelletier E."/>
            <person name="Niang G."/>
            <person name="Scheremetjew M."/>
            <person name="Finn R."/>
            <person name="Kale V."/>
            <person name="Holt S."/>
            <person name="Cochrane G."/>
            <person name="Meng A."/>
            <person name="Brown T."/>
            <person name="Cohen L."/>
        </authorList>
    </citation>
    <scope>NUCLEOTIDE SEQUENCE</scope>
    <source>
        <strain evidence="5">10249 10 AB</strain>
    </source>
</reference>
<name>A0A7S4APR3_9STRA</name>
<dbReference type="GO" id="GO:0071040">
    <property type="term" value="P:nuclear polyadenylation-dependent antisense transcript catabolic process"/>
    <property type="evidence" value="ECO:0007669"/>
    <property type="project" value="TreeGrafter"/>
</dbReference>
<accession>A0A7S4APR3</accession>
<sequence>MGGWRKKNGRNGGRTKRGGTPIEQRLLLKYLLEYRERTLSFYHSICSPQMASSKQTHLHQNGTCTNTQPIVIDGVQLPILENSDTIEQPFLALPKELTAYHRSIVHDLCTDTLQLFHCGVDGMNEGDRFVAVSIYSDGLNFVPGLEATDRIIPVALHVGKYRPWIMKKNLDTMSKTEDGKKNIWEMIDQPGRCLRDAHDTIALIEMQGDNLSTIEPPEVGDTTCMLVDSAGQMRQCIRELEDNKPTEIAFDIECYNKGKYQQITCLIQLATNDGREYVIDVLGGKNDEVWEEVHGLAKIFEDRTVIKIGHGIRGLDVQSLQRDFGIFVVNAFDTYEAANVLQLKEKGLAKICSHYGLQNSELYNDLKRKYQATDWMQRPLTKDMILYGRYDVHYLISLRRLMMRDLICHSEQGDEIFYAKDLRMNLKLMQVISKSQDNCLKLWNTKPESYLENKHFQFLAKQRKKDGADLTKSQLNLYAKLASWREAVAKEEEVLAGTICALNYLARVAVHRPATEDGLRQIRDDIPPILIKYDGQNMSVILGLVEDSLVEDNVVSKEYPAYQKLVQGLPKNKMMEVSTRKEDSANESNNKSRIISSPMFWAVTCATMSAVICSLIADKKRKGCRL</sequence>
<dbReference type="PROSITE" id="PS50967">
    <property type="entry name" value="HRDC"/>
    <property type="match status" value="1"/>
</dbReference>
<dbReference type="InterPro" id="IPR012337">
    <property type="entry name" value="RNaseH-like_sf"/>
</dbReference>
<dbReference type="GO" id="GO:0000176">
    <property type="term" value="C:nuclear exosome (RNase complex)"/>
    <property type="evidence" value="ECO:0007669"/>
    <property type="project" value="TreeGrafter"/>
</dbReference>
<keyword evidence="3" id="KW-1133">Transmembrane helix</keyword>
<dbReference type="GO" id="GO:0071038">
    <property type="term" value="P:TRAMP-dependent tRNA surveillance pathway"/>
    <property type="evidence" value="ECO:0007669"/>
    <property type="project" value="TreeGrafter"/>
</dbReference>
<keyword evidence="2" id="KW-0539">Nucleus</keyword>
<dbReference type="GO" id="GO:0071039">
    <property type="term" value="P:nuclear polyadenylation-dependent CUT catabolic process"/>
    <property type="evidence" value="ECO:0007669"/>
    <property type="project" value="TreeGrafter"/>
</dbReference>
<evidence type="ECO:0000256" key="1">
    <source>
        <dbReference type="ARBA" id="ARBA00004123"/>
    </source>
</evidence>
<gene>
    <name evidence="5" type="ORF">PAUS00366_LOCUS15663</name>
</gene>
<dbReference type="InterPro" id="IPR045092">
    <property type="entry name" value="Rrp6-like"/>
</dbReference>
<dbReference type="AlphaFoldDB" id="A0A7S4APR3"/>
<comment type="subcellular location">
    <subcellularLocation>
        <location evidence="1">Nucleus</location>
    </subcellularLocation>
</comment>
<dbReference type="SUPFAM" id="SSF53098">
    <property type="entry name" value="Ribonuclease H-like"/>
    <property type="match status" value="1"/>
</dbReference>
<dbReference type="EMBL" id="HBIX01022441">
    <property type="protein sequence ID" value="CAE0722907.1"/>
    <property type="molecule type" value="Transcribed_RNA"/>
</dbReference>
<dbReference type="GO" id="GO:0071051">
    <property type="term" value="P:poly(A)-dependent snoRNA 3'-end processing"/>
    <property type="evidence" value="ECO:0007669"/>
    <property type="project" value="TreeGrafter"/>
</dbReference>
<proteinExistence type="predicted"/>
<dbReference type="Pfam" id="PF01612">
    <property type="entry name" value="DNA_pol_A_exo1"/>
    <property type="match status" value="1"/>
</dbReference>